<organism evidence="3 4">
    <name type="scientific">Edaphobacter dinghuensis</name>
    <dbReference type="NCBI Taxonomy" id="1560005"/>
    <lineage>
        <taxon>Bacteria</taxon>
        <taxon>Pseudomonadati</taxon>
        <taxon>Acidobacteriota</taxon>
        <taxon>Terriglobia</taxon>
        <taxon>Terriglobales</taxon>
        <taxon>Acidobacteriaceae</taxon>
        <taxon>Edaphobacter</taxon>
    </lineage>
</organism>
<accession>A0A917H0T0</accession>
<sequence length="198" mass="20745">MRIVNLCSKGIGIATAIVILFAAVKPASADTYQIFNLSSDQGYLFYGMDDSGNVVINNLEHDRYQTFVDGISTGYSSSTPTIVADSGTPCTPAVPSGSVVLNGVCNGDHEAFTGKLTPDQFFAAVYIGAAPVPDLLSGSGGGSIFMDGSGDIVWDDIYSENWFEAVDQTSAVPEPSSLLLFGTGVLAAMGAVRRRLLQ</sequence>
<proteinExistence type="predicted"/>
<evidence type="ECO:0000313" key="4">
    <source>
        <dbReference type="Proteomes" id="UP000647241"/>
    </source>
</evidence>
<dbReference type="EMBL" id="BMGT01000001">
    <property type="protein sequence ID" value="GGG64277.1"/>
    <property type="molecule type" value="Genomic_DNA"/>
</dbReference>
<evidence type="ECO:0000259" key="2">
    <source>
        <dbReference type="Pfam" id="PF07589"/>
    </source>
</evidence>
<evidence type="ECO:0000313" key="3">
    <source>
        <dbReference type="EMBL" id="GGG64277.1"/>
    </source>
</evidence>
<dbReference type="AlphaFoldDB" id="A0A917H0T0"/>
<reference evidence="3" key="1">
    <citation type="journal article" date="2014" name="Int. J. Syst. Evol. Microbiol.">
        <title>Complete genome sequence of Corynebacterium casei LMG S-19264T (=DSM 44701T), isolated from a smear-ripened cheese.</title>
        <authorList>
            <consortium name="US DOE Joint Genome Institute (JGI-PGF)"/>
            <person name="Walter F."/>
            <person name="Albersmeier A."/>
            <person name="Kalinowski J."/>
            <person name="Ruckert C."/>
        </authorList>
    </citation>
    <scope>NUCLEOTIDE SEQUENCE</scope>
    <source>
        <strain evidence="3">CGMCC 1.12997</strain>
    </source>
</reference>
<feature type="signal peptide" evidence="1">
    <location>
        <begin position="1"/>
        <end position="29"/>
    </location>
</feature>
<dbReference type="RefSeq" id="WP_229738998.1">
    <property type="nucleotide sequence ID" value="NZ_BMGT01000001.1"/>
</dbReference>
<protein>
    <recommendedName>
        <fullName evidence="2">Ice-binding protein C-terminal domain-containing protein</fullName>
    </recommendedName>
</protein>
<dbReference type="NCBIfam" id="TIGR02595">
    <property type="entry name" value="PEP_CTERM"/>
    <property type="match status" value="1"/>
</dbReference>
<comment type="caution">
    <text evidence="3">The sequence shown here is derived from an EMBL/GenBank/DDBJ whole genome shotgun (WGS) entry which is preliminary data.</text>
</comment>
<dbReference type="Pfam" id="PF07589">
    <property type="entry name" value="PEP-CTERM"/>
    <property type="match status" value="1"/>
</dbReference>
<keyword evidence="1" id="KW-0732">Signal</keyword>
<reference evidence="3" key="2">
    <citation type="submission" date="2020-09" db="EMBL/GenBank/DDBJ databases">
        <authorList>
            <person name="Sun Q."/>
            <person name="Zhou Y."/>
        </authorList>
    </citation>
    <scope>NUCLEOTIDE SEQUENCE</scope>
    <source>
        <strain evidence="3">CGMCC 1.12997</strain>
    </source>
</reference>
<gene>
    <name evidence="3" type="ORF">GCM10011585_02320</name>
</gene>
<evidence type="ECO:0000256" key="1">
    <source>
        <dbReference type="SAM" id="SignalP"/>
    </source>
</evidence>
<name>A0A917H0T0_9BACT</name>
<keyword evidence="4" id="KW-1185">Reference proteome</keyword>
<feature type="chain" id="PRO_5038000283" description="Ice-binding protein C-terminal domain-containing protein" evidence="1">
    <location>
        <begin position="30"/>
        <end position="198"/>
    </location>
</feature>
<dbReference type="Proteomes" id="UP000647241">
    <property type="component" value="Unassembled WGS sequence"/>
</dbReference>
<dbReference type="InterPro" id="IPR013424">
    <property type="entry name" value="Ice-binding_C"/>
</dbReference>
<feature type="domain" description="Ice-binding protein C-terminal" evidence="2">
    <location>
        <begin position="171"/>
        <end position="195"/>
    </location>
</feature>